<gene>
    <name evidence="2" type="ORF">G7067_03130</name>
</gene>
<dbReference type="AlphaFoldDB" id="A0A6G8FLR3"/>
<dbReference type="KEGG" id="lins:G7067_03130"/>
<dbReference type="Pfam" id="PF13835">
    <property type="entry name" value="DUF4194"/>
    <property type="match status" value="1"/>
</dbReference>
<reference evidence="2 3" key="1">
    <citation type="submission" date="2020-03" db="EMBL/GenBank/DDBJ databases">
        <title>Leucobacter sp. nov., isolated from beetles.</title>
        <authorList>
            <person name="Hyun D.-W."/>
            <person name="Bae J.-W."/>
        </authorList>
    </citation>
    <scope>NUCLEOTIDE SEQUENCE [LARGE SCALE GENOMIC DNA]</scope>
    <source>
        <strain evidence="2 3">HDW9B</strain>
    </source>
</reference>
<dbReference type="EMBL" id="CP049934">
    <property type="protein sequence ID" value="QIM17288.1"/>
    <property type="molecule type" value="Genomic_DNA"/>
</dbReference>
<dbReference type="InterPro" id="IPR025449">
    <property type="entry name" value="JetB"/>
</dbReference>
<accession>A0A6G8FLR3</accession>
<proteinExistence type="predicted"/>
<protein>
    <submittedName>
        <fullName evidence="2">DUF4194 domain-containing protein</fullName>
    </submittedName>
</protein>
<evidence type="ECO:0000256" key="1">
    <source>
        <dbReference type="SAM" id="MobiDB-lite"/>
    </source>
</evidence>
<keyword evidence="3" id="KW-1185">Reference proteome</keyword>
<evidence type="ECO:0000313" key="3">
    <source>
        <dbReference type="Proteomes" id="UP000501387"/>
    </source>
</evidence>
<dbReference type="Proteomes" id="UP000501387">
    <property type="component" value="Chromosome"/>
</dbReference>
<feature type="compositionally biased region" description="Low complexity" evidence="1">
    <location>
        <begin position="179"/>
        <end position="196"/>
    </location>
</feature>
<organism evidence="2 3">
    <name type="scientific">Leucobacter insecticola</name>
    <dbReference type="NCBI Taxonomy" id="2714934"/>
    <lineage>
        <taxon>Bacteria</taxon>
        <taxon>Bacillati</taxon>
        <taxon>Actinomycetota</taxon>
        <taxon>Actinomycetes</taxon>
        <taxon>Micrococcales</taxon>
        <taxon>Microbacteriaceae</taxon>
        <taxon>Leucobacter</taxon>
    </lineage>
</organism>
<name>A0A6G8FLR3_9MICO</name>
<sequence>MKGVLYRESNEDEWRTLEREFAAVQDHFSRIGVQVIFDDTNGYAFLKSLPEEEGSDPLPRLVQRRALSYHLSLLLLLLRKRLAEFEAGGEEGRLVLEREQIIEMLRVFLKESSNEVRVIQQVDQTIAQATKLGFLQDLSSKQRADARAWEVKRILKAYVDAEVMGEFAEQLAEYARVGAGDSAADGASDSAAGADATPTPEVDSE</sequence>
<feature type="region of interest" description="Disordered" evidence="1">
    <location>
        <begin position="179"/>
        <end position="205"/>
    </location>
</feature>
<evidence type="ECO:0000313" key="2">
    <source>
        <dbReference type="EMBL" id="QIM17288.1"/>
    </source>
</evidence>